<feature type="transmembrane region" description="Helical" evidence="2">
    <location>
        <begin position="37"/>
        <end position="60"/>
    </location>
</feature>
<organism evidence="3 4">
    <name type="scientific">Thauera sinica</name>
    <dbReference type="NCBI Taxonomy" id="2665146"/>
    <lineage>
        <taxon>Bacteria</taxon>
        <taxon>Pseudomonadati</taxon>
        <taxon>Pseudomonadota</taxon>
        <taxon>Betaproteobacteria</taxon>
        <taxon>Rhodocyclales</taxon>
        <taxon>Zoogloeaceae</taxon>
        <taxon>Thauera</taxon>
    </lineage>
</organism>
<reference evidence="4" key="1">
    <citation type="journal article" date="2019" name="Int. J. Syst. Evol. Microbiol.">
        <title>The Global Catalogue of Microorganisms (GCM) 10K type strain sequencing project: providing services to taxonomists for standard genome sequencing and annotation.</title>
        <authorList>
            <consortium name="The Broad Institute Genomics Platform"/>
            <consortium name="The Broad Institute Genome Sequencing Center for Infectious Disease"/>
            <person name="Wu L."/>
            <person name="Ma J."/>
        </authorList>
    </citation>
    <scope>NUCLEOTIDE SEQUENCE [LARGE SCALE GENOMIC DNA]</scope>
    <source>
        <strain evidence="4">SHR3</strain>
    </source>
</reference>
<accession>A0ABW1AS08</accession>
<protein>
    <recommendedName>
        <fullName evidence="5">Transmembrane protein</fullName>
    </recommendedName>
</protein>
<name>A0ABW1AS08_9RHOO</name>
<evidence type="ECO:0000313" key="3">
    <source>
        <dbReference type="EMBL" id="MFC5769726.1"/>
    </source>
</evidence>
<sequence length="236" mass="24905">MSVPEEKPTFTALTPANGASDKPTASSDSLQWLRESMAALISLVILVLTASMMWMTFVAADATKEVKVPVATTAVPSDEAEKNARTYQTESYNRQKDIMLYALALLGTVTGYYLGRVPAEINAKRAENAADTAQRQLSRTQDRLADSAATVSAAQTELGQVKEQKAKVASAAKGAARALHDVRDTLATAQYPSFGPTGRGSLAGGAATAPASDAAMQQAIERIDAALRDIELETLG</sequence>
<keyword evidence="4" id="KW-1185">Reference proteome</keyword>
<dbReference type="EMBL" id="JBHSOG010000032">
    <property type="protein sequence ID" value="MFC5769726.1"/>
    <property type="molecule type" value="Genomic_DNA"/>
</dbReference>
<keyword evidence="2" id="KW-0812">Transmembrane</keyword>
<feature type="region of interest" description="Disordered" evidence="1">
    <location>
        <begin position="1"/>
        <end position="26"/>
    </location>
</feature>
<evidence type="ECO:0000256" key="2">
    <source>
        <dbReference type="SAM" id="Phobius"/>
    </source>
</evidence>
<proteinExistence type="predicted"/>
<evidence type="ECO:0000313" key="4">
    <source>
        <dbReference type="Proteomes" id="UP001595974"/>
    </source>
</evidence>
<keyword evidence="2" id="KW-0472">Membrane</keyword>
<evidence type="ECO:0000256" key="1">
    <source>
        <dbReference type="SAM" id="MobiDB-lite"/>
    </source>
</evidence>
<feature type="transmembrane region" description="Helical" evidence="2">
    <location>
        <begin position="98"/>
        <end position="115"/>
    </location>
</feature>
<dbReference type="RefSeq" id="WP_157748423.1">
    <property type="nucleotide sequence ID" value="NZ_JBHSOG010000032.1"/>
</dbReference>
<comment type="caution">
    <text evidence="3">The sequence shown here is derived from an EMBL/GenBank/DDBJ whole genome shotgun (WGS) entry which is preliminary data.</text>
</comment>
<gene>
    <name evidence="3" type="ORF">ACFPTN_10115</name>
</gene>
<dbReference type="Proteomes" id="UP001595974">
    <property type="component" value="Unassembled WGS sequence"/>
</dbReference>
<evidence type="ECO:0008006" key="5">
    <source>
        <dbReference type="Google" id="ProtNLM"/>
    </source>
</evidence>
<keyword evidence="2" id="KW-1133">Transmembrane helix</keyword>